<protein>
    <recommendedName>
        <fullName evidence="2">mitogen-activated protein kinase kinase kinase</fullName>
        <ecNumber evidence="2">2.7.11.25</ecNumber>
    </recommendedName>
</protein>
<feature type="region of interest" description="Disordered" evidence="10">
    <location>
        <begin position="226"/>
        <end position="301"/>
    </location>
</feature>
<feature type="region of interest" description="Disordered" evidence="10">
    <location>
        <begin position="676"/>
        <end position="702"/>
    </location>
</feature>
<feature type="region of interest" description="Disordered" evidence="10">
    <location>
        <begin position="629"/>
        <end position="655"/>
    </location>
</feature>
<dbReference type="PANTHER" id="PTHR48016">
    <property type="entry name" value="MAP KINASE KINASE KINASE SSK2-RELATED-RELATED"/>
    <property type="match status" value="1"/>
</dbReference>
<evidence type="ECO:0000256" key="7">
    <source>
        <dbReference type="ARBA" id="ARBA00047559"/>
    </source>
</evidence>
<gene>
    <name evidence="12" type="ORF">Ccrd_015030</name>
</gene>
<dbReference type="InterPro" id="IPR011009">
    <property type="entry name" value="Kinase-like_dom_sf"/>
</dbReference>
<comment type="catalytic activity">
    <reaction evidence="7">
        <text>L-threonyl-[protein] + ATP = O-phospho-L-threonyl-[protein] + ADP + H(+)</text>
        <dbReference type="Rhea" id="RHEA:46608"/>
        <dbReference type="Rhea" id="RHEA-COMP:11060"/>
        <dbReference type="Rhea" id="RHEA-COMP:11605"/>
        <dbReference type="ChEBI" id="CHEBI:15378"/>
        <dbReference type="ChEBI" id="CHEBI:30013"/>
        <dbReference type="ChEBI" id="CHEBI:30616"/>
        <dbReference type="ChEBI" id="CHEBI:61977"/>
        <dbReference type="ChEBI" id="CHEBI:456216"/>
        <dbReference type="EC" id="2.7.11.25"/>
    </reaction>
</comment>
<keyword evidence="3" id="KW-0808">Transferase</keyword>
<dbReference type="Pfam" id="PF00069">
    <property type="entry name" value="Pkinase"/>
    <property type="match status" value="1"/>
</dbReference>
<evidence type="ECO:0000259" key="11">
    <source>
        <dbReference type="PROSITE" id="PS50011"/>
    </source>
</evidence>
<name>A0A103YCL2_CYNCS</name>
<dbReference type="GO" id="GO:0005524">
    <property type="term" value="F:ATP binding"/>
    <property type="evidence" value="ECO:0007669"/>
    <property type="project" value="UniProtKB-UniRule"/>
</dbReference>
<dbReference type="AlphaFoldDB" id="A0A103YCL2"/>
<sequence>MSKFFSKRRFHLSSPANLMPSFSSSSDYNNNSSKKANSSSSPCSSSSSPCESSMNGGFSSPQSQKRLTRQRKLRHVTVENFCMPEEDDGDRSKSLPGSPNSESRSSHRLLQHWSLSAVPQPLPLPNDEFRFHAEEYSRGDGRCRSHQCGMNPKACGDLISSKPSTYHRRRGYPQDVNGEKVGCGIRLDVPPRSAPATTFTSPALSPKRFSTVDIFDSAFAVPQELRVSPPSRRSPVHSPPSQSPYLKVHLLNNKSPPERTESNNTNVHPLPLPPGVSRPVSSRRSLDKSDGQSTKGQWQKGKLLGRGTYGSVYEATNRETGSLCALKEVDVIPDDTKSSECIRQLEQEIKVLRNLEHPNIVQYLGSEVVEDKFCIYLEHVHPGSISKYVRERCGAVTESVVRNFTRHILSGLAYLHSKKTVHRDIKGANLLVDSSGVVKLADFGLAKHKFHHAGVIGPNSYPLVLLQLSPHVIDLSLKGTPHWMAPEVLQAAMRKDTNEHTYTMDIWSLGCTVIEMVTGKPPWSELSSVQAMFNVLHRSPPIPETLSSEGKDFLHRCLQRNPENRSTAALLLEHPFVRNSFDHNLALCNREVSGLRSNEISYNPRDSPAHHKDIPGTWVRHGRLQFHRETPKHLQPKTTRDHSPATRHSPRSTLEALPCVSSSEFNFSPTRWGNSRIPNRMPAEGGRTYSLPTTPNRETYLL</sequence>
<feature type="compositionally biased region" description="Polar residues" evidence="10">
    <location>
        <begin position="690"/>
        <end position="702"/>
    </location>
</feature>
<comment type="catalytic activity">
    <reaction evidence="8">
        <text>L-seryl-[protein] + ATP = O-phospho-L-seryl-[protein] + ADP + H(+)</text>
        <dbReference type="Rhea" id="RHEA:17989"/>
        <dbReference type="Rhea" id="RHEA-COMP:9863"/>
        <dbReference type="Rhea" id="RHEA-COMP:11604"/>
        <dbReference type="ChEBI" id="CHEBI:15378"/>
        <dbReference type="ChEBI" id="CHEBI:29999"/>
        <dbReference type="ChEBI" id="CHEBI:30616"/>
        <dbReference type="ChEBI" id="CHEBI:83421"/>
        <dbReference type="ChEBI" id="CHEBI:456216"/>
        <dbReference type="EC" id="2.7.11.25"/>
    </reaction>
</comment>
<dbReference type="PROSITE" id="PS50011">
    <property type="entry name" value="PROTEIN_KINASE_DOM"/>
    <property type="match status" value="1"/>
</dbReference>
<organism evidence="12 13">
    <name type="scientific">Cynara cardunculus var. scolymus</name>
    <name type="common">Globe artichoke</name>
    <name type="synonym">Cynara scolymus</name>
    <dbReference type="NCBI Taxonomy" id="59895"/>
    <lineage>
        <taxon>Eukaryota</taxon>
        <taxon>Viridiplantae</taxon>
        <taxon>Streptophyta</taxon>
        <taxon>Embryophyta</taxon>
        <taxon>Tracheophyta</taxon>
        <taxon>Spermatophyta</taxon>
        <taxon>Magnoliopsida</taxon>
        <taxon>eudicotyledons</taxon>
        <taxon>Gunneridae</taxon>
        <taxon>Pentapetalae</taxon>
        <taxon>asterids</taxon>
        <taxon>campanulids</taxon>
        <taxon>Asterales</taxon>
        <taxon>Asteraceae</taxon>
        <taxon>Carduoideae</taxon>
        <taxon>Cardueae</taxon>
        <taxon>Carduinae</taxon>
        <taxon>Cynara</taxon>
    </lineage>
</organism>
<dbReference type="InterPro" id="IPR050538">
    <property type="entry name" value="MAP_kinase_kinase_kinase"/>
</dbReference>
<keyword evidence="13" id="KW-1185">Reference proteome</keyword>
<dbReference type="InterPro" id="IPR017441">
    <property type="entry name" value="Protein_kinase_ATP_BS"/>
</dbReference>
<evidence type="ECO:0000256" key="5">
    <source>
        <dbReference type="ARBA" id="ARBA00022777"/>
    </source>
</evidence>
<keyword evidence="4 9" id="KW-0547">Nucleotide-binding</keyword>
<dbReference type="PANTHER" id="PTHR48016:SF12">
    <property type="entry name" value="PROTEIN KINASE DOMAIN-CONTAINING PROTEIN"/>
    <property type="match status" value="1"/>
</dbReference>
<dbReference type="OMA" id="IVEMFNG"/>
<evidence type="ECO:0000256" key="8">
    <source>
        <dbReference type="ARBA" id="ARBA00048329"/>
    </source>
</evidence>
<keyword evidence="5" id="KW-0418">Kinase</keyword>
<feature type="domain" description="Protein kinase" evidence="11">
    <location>
        <begin position="298"/>
        <end position="577"/>
    </location>
</feature>
<dbReference type="SMART" id="SM00220">
    <property type="entry name" value="S_TKc"/>
    <property type="match status" value="1"/>
</dbReference>
<evidence type="ECO:0000256" key="3">
    <source>
        <dbReference type="ARBA" id="ARBA00022679"/>
    </source>
</evidence>
<accession>A0A103YCL2</accession>
<feature type="compositionally biased region" description="Basic residues" evidence="10">
    <location>
        <begin position="66"/>
        <end position="75"/>
    </location>
</feature>
<evidence type="ECO:0000256" key="10">
    <source>
        <dbReference type="SAM" id="MobiDB-lite"/>
    </source>
</evidence>
<dbReference type="Proteomes" id="UP000243975">
    <property type="component" value="Unassembled WGS sequence"/>
</dbReference>
<dbReference type="SUPFAM" id="SSF56112">
    <property type="entry name" value="Protein kinase-like (PK-like)"/>
    <property type="match status" value="1"/>
</dbReference>
<feature type="compositionally biased region" description="Basic and acidic residues" evidence="10">
    <location>
        <begin position="629"/>
        <end position="644"/>
    </location>
</feature>
<dbReference type="STRING" id="59895.A0A103YCL2"/>
<evidence type="ECO:0000256" key="2">
    <source>
        <dbReference type="ARBA" id="ARBA00012406"/>
    </source>
</evidence>
<evidence type="ECO:0000313" key="12">
    <source>
        <dbReference type="EMBL" id="KVI06625.1"/>
    </source>
</evidence>
<dbReference type="EMBL" id="LEKV01001781">
    <property type="protein sequence ID" value="KVI06625.1"/>
    <property type="molecule type" value="Genomic_DNA"/>
</dbReference>
<feature type="region of interest" description="Disordered" evidence="10">
    <location>
        <begin position="15"/>
        <end position="108"/>
    </location>
</feature>
<dbReference type="GO" id="GO:0004709">
    <property type="term" value="F:MAP kinase kinase kinase activity"/>
    <property type="evidence" value="ECO:0007669"/>
    <property type="project" value="UniProtKB-EC"/>
</dbReference>
<proteinExistence type="inferred from homology"/>
<evidence type="ECO:0000313" key="13">
    <source>
        <dbReference type="Proteomes" id="UP000243975"/>
    </source>
</evidence>
<evidence type="ECO:0000256" key="9">
    <source>
        <dbReference type="PROSITE-ProRule" id="PRU10141"/>
    </source>
</evidence>
<dbReference type="Gene3D" id="1.10.510.10">
    <property type="entry name" value="Transferase(Phosphotransferase) domain 1"/>
    <property type="match status" value="1"/>
</dbReference>
<dbReference type="EC" id="2.7.11.25" evidence="2"/>
<dbReference type="PROSITE" id="PS00107">
    <property type="entry name" value="PROTEIN_KINASE_ATP"/>
    <property type="match status" value="1"/>
</dbReference>
<evidence type="ECO:0000256" key="1">
    <source>
        <dbReference type="ARBA" id="ARBA00006529"/>
    </source>
</evidence>
<feature type="binding site" evidence="9">
    <location>
        <position position="327"/>
    </location>
    <ligand>
        <name>ATP</name>
        <dbReference type="ChEBI" id="CHEBI:30616"/>
    </ligand>
</feature>
<comment type="similarity">
    <text evidence="1">Belongs to the protein kinase superfamily. STE Ser/Thr protein kinase family. MAP kinase kinase kinase subfamily.</text>
</comment>
<keyword evidence="6 9" id="KW-0067">ATP-binding</keyword>
<comment type="caution">
    <text evidence="12">The sequence shown here is derived from an EMBL/GenBank/DDBJ whole genome shotgun (WGS) entry which is preliminary data.</text>
</comment>
<dbReference type="GO" id="GO:0005737">
    <property type="term" value="C:cytoplasm"/>
    <property type="evidence" value="ECO:0007669"/>
    <property type="project" value="TreeGrafter"/>
</dbReference>
<dbReference type="Gramene" id="KVI06625">
    <property type="protein sequence ID" value="KVI06625"/>
    <property type="gene ID" value="Ccrd_015030"/>
</dbReference>
<dbReference type="InterPro" id="IPR000719">
    <property type="entry name" value="Prot_kinase_dom"/>
</dbReference>
<evidence type="ECO:0000256" key="6">
    <source>
        <dbReference type="ARBA" id="ARBA00022840"/>
    </source>
</evidence>
<reference evidence="12 13" key="1">
    <citation type="journal article" date="2016" name="Sci. Rep.">
        <title>The genome sequence of the outbreeding globe artichoke constructed de novo incorporating a phase-aware low-pass sequencing strategy of F1 progeny.</title>
        <authorList>
            <person name="Scaglione D."/>
            <person name="Reyes-Chin-Wo S."/>
            <person name="Acquadro A."/>
            <person name="Froenicke L."/>
            <person name="Portis E."/>
            <person name="Beitel C."/>
            <person name="Tirone M."/>
            <person name="Mauro R."/>
            <person name="Lo Monaco A."/>
            <person name="Mauromicale G."/>
            <person name="Faccioli P."/>
            <person name="Cattivelli L."/>
            <person name="Rieseberg L."/>
            <person name="Michelmore R."/>
            <person name="Lanteri S."/>
        </authorList>
    </citation>
    <scope>NUCLEOTIDE SEQUENCE [LARGE SCALE GENOMIC DNA]</scope>
    <source>
        <strain evidence="12">2C</strain>
    </source>
</reference>
<feature type="compositionally biased region" description="Polar residues" evidence="10">
    <location>
        <begin position="56"/>
        <end position="65"/>
    </location>
</feature>
<feature type="compositionally biased region" description="Low complexity" evidence="10">
    <location>
        <begin position="21"/>
        <end position="55"/>
    </location>
</feature>
<evidence type="ECO:0000256" key="4">
    <source>
        <dbReference type="ARBA" id="ARBA00022741"/>
    </source>
</evidence>